<dbReference type="OrthoDB" id="1823081at2"/>
<dbReference type="AlphaFoldDB" id="A0A011V3N7"/>
<name>A0A011V3N7_RUMAL</name>
<accession>A0A011V3N7</accession>
<dbReference type="RefSeq" id="WP_024858009.1">
    <property type="nucleotide sequence ID" value="NZ_JEOB01000002.1"/>
</dbReference>
<sequence>MMIKKIKDKIKLRETVKAERMDLQADFMQDCAEQTYAGYTARTGCRRRMNYSAKLYSRL</sequence>
<keyword evidence="2" id="KW-1185">Reference proteome</keyword>
<gene>
    <name evidence="1" type="ORF">RASY3_04695</name>
</gene>
<evidence type="ECO:0000313" key="2">
    <source>
        <dbReference type="Proteomes" id="UP000021369"/>
    </source>
</evidence>
<reference evidence="1 2" key="1">
    <citation type="submission" date="2013-06" db="EMBL/GenBank/DDBJ databases">
        <title>Rumen cellulosomics: divergent fiber-degrading strategies revealed by comparative genome-wide analysis of six Ruminococcal strains.</title>
        <authorList>
            <person name="Dassa B."/>
            <person name="Borovok I."/>
            <person name="Lamed R."/>
            <person name="Flint H."/>
            <person name="Yeoman C.J."/>
            <person name="White B."/>
            <person name="Bayer E.A."/>
        </authorList>
    </citation>
    <scope>NUCLEOTIDE SEQUENCE [LARGE SCALE GENOMIC DNA]</scope>
    <source>
        <strain evidence="1 2">SY3</strain>
    </source>
</reference>
<dbReference type="Proteomes" id="UP000021369">
    <property type="component" value="Unassembled WGS sequence"/>
</dbReference>
<proteinExistence type="predicted"/>
<dbReference type="PATRIC" id="fig|1341156.4.peg.902"/>
<protein>
    <submittedName>
        <fullName evidence="1">Uncharacterized protein</fullName>
    </submittedName>
</protein>
<dbReference type="EMBL" id="JEOB01000002">
    <property type="protein sequence ID" value="EXM40062.1"/>
    <property type="molecule type" value="Genomic_DNA"/>
</dbReference>
<comment type="caution">
    <text evidence="1">The sequence shown here is derived from an EMBL/GenBank/DDBJ whole genome shotgun (WGS) entry which is preliminary data.</text>
</comment>
<evidence type="ECO:0000313" key="1">
    <source>
        <dbReference type="EMBL" id="EXM40062.1"/>
    </source>
</evidence>
<organism evidence="1 2">
    <name type="scientific">Ruminococcus albus SY3</name>
    <dbReference type="NCBI Taxonomy" id="1341156"/>
    <lineage>
        <taxon>Bacteria</taxon>
        <taxon>Bacillati</taxon>
        <taxon>Bacillota</taxon>
        <taxon>Clostridia</taxon>
        <taxon>Eubacteriales</taxon>
        <taxon>Oscillospiraceae</taxon>
        <taxon>Ruminococcus</taxon>
    </lineage>
</organism>